<dbReference type="SUPFAM" id="SSF49313">
    <property type="entry name" value="Cadherin-like"/>
    <property type="match status" value="2"/>
</dbReference>
<keyword evidence="2" id="KW-0732">Signal</keyword>
<proteinExistence type="predicted"/>
<dbReference type="AlphaFoldDB" id="A0A7X6KXM8"/>
<protein>
    <submittedName>
        <fullName evidence="3">Uncharacterized protein</fullName>
    </submittedName>
</protein>
<dbReference type="Gene3D" id="2.60.40.10">
    <property type="entry name" value="Immunoglobulins"/>
    <property type="match status" value="2"/>
</dbReference>
<feature type="chain" id="PRO_5031233724" evidence="2">
    <location>
        <begin position="26"/>
        <end position="731"/>
    </location>
</feature>
<dbReference type="EMBL" id="JAAXOX010000011">
    <property type="protein sequence ID" value="NKY24076.1"/>
    <property type="molecule type" value="Genomic_DNA"/>
</dbReference>
<dbReference type="Gene3D" id="2.80.10.50">
    <property type="match status" value="3"/>
</dbReference>
<dbReference type="GO" id="GO:0016020">
    <property type="term" value="C:membrane"/>
    <property type="evidence" value="ECO:0007669"/>
    <property type="project" value="InterPro"/>
</dbReference>
<dbReference type="InterPro" id="IPR013431">
    <property type="entry name" value="Delta_60_rpt"/>
</dbReference>
<feature type="signal peptide" evidence="2">
    <location>
        <begin position="1"/>
        <end position="25"/>
    </location>
</feature>
<evidence type="ECO:0000256" key="1">
    <source>
        <dbReference type="SAM" id="Phobius"/>
    </source>
</evidence>
<keyword evidence="1" id="KW-1133">Transmembrane helix</keyword>
<evidence type="ECO:0000256" key="2">
    <source>
        <dbReference type="SAM" id="SignalP"/>
    </source>
</evidence>
<dbReference type="GO" id="GO:0005975">
    <property type="term" value="P:carbohydrate metabolic process"/>
    <property type="evidence" value="ECO:0007669"/>
    <property type="project" value="UniProtKB-ARBA"/>
</dbReference>
<reference evidence="3 4" key="1">
    <citation type="submission" date="2020-04" db="EMBL/GenBank/DDBJ databases">
        <title>MicrobeNet Type strains.</title>
        <authorList>
            <person name="Nicholson A.C."/>
        </authorList>
    </citation>
    <scope>NUCLEOTIDE SEQUENCE [LARGE SCALE GENOMIC DNA]</scope>
    <source>
        <strain evidence="3 4">ATCC BAA-788</strain>
    </source>
</reference>
<sequence>MSLRRVAASTLAAALVVLPLGTAQALVTGWAALPGMPGLGAGFDAAVQVVLPLADGSGDLIVGGDFTSLNGDGSIPDHLVRLNADGSPDTDTGFNAALGTGLDARVRTGLLADDGQIVIGGDFTTMDGAATIPQRLVRLDPAGGVPDPAWVTALGSGLEGPVTDLAWEVTGDLLVVGDFAFLDGSRVPRGLIRLRADGSLDTALAASLAQGFSDRVDTVAALPDGDLLVGGVFQTLNLQNSIPARLARLNADGSPDRDTGFNAAVGSGVSGVVYTIATTADGGVILGGTFSAIDGDATPAGLLRVDGDGVRDTSTSFNATAATFGRAVVATVLVSADGGVLVGGNYSGAGVVPNSLVRFAPDGSLDDDVNDALGTGFNGSVSALAETSDGALLVGGAFTALNGDAGTPDDLTRITPVSLDIDESSLGIDATGSRTDPVGVALGPVTPGGVATPGLAVSFAVTGLPDGLSFDPATGRITGTPTTPGDYPVTVTATSPTGAGTLTDTSAFTWTVAAGQAPTVAGSPATGTVGTPFDFTPAVTGDPAPTVTAVARGPLPAGLTLDPATGRVSGTPTAAGTVTIDVTATNLHGTAERTVTITVQPAAVPGLTVRYPIRMAGQSQTAVGSGFVPGEPVQLVLTSSPVGLGTVIADQAGGFTLTFTVPADVAPGAHTVTATATSGTARAGFTVIAATVVPAPAGLAVTGTQVGVVVVSAAALVVAGAAILALRRRRR</sequence>
<keyword evidence="1" id="KW-0812">Transmembrane</keyword>
<accession>A0A7X6KXM8</accession>
<dbReference type="Pfam" id="PF17164">
    <property type="entry name" value="DUF5122"/>
    <property type="match status" value="4"/>
</dbReference>
<dbReference type="RefSeq" id="WP_168631197.1">
    <property type="nucleotide sequence ID" value="NZ_BONL01000020.1"/>
</dbReference>
<gene>
    <name evidence="3" type="ORF">HGA03_15510</name>
</gene>
<keyword evidence="4" id="KW-1185">Reference proteome</keyword>
<name>A0A7X6KXM8_9CELL</name>
<dbReference type="GO" id="GO:0005509">
    <property type="term" value="F:calcium ion binding"/>
    <property type="evidence" value="ECO:0007669"/>
    <property type="project" value="InterPro"/>
</dbReference>
<feature type="transmembrane region" description="Helical" evidence="1">
    <location>
        <begin position="706"/>
        <end position="726"/>
    </location>
</feature>
<evidence type="ECO:0000313" key="3">
    <source>
        <dbReference type="EMBL" id="NKY24076.1"/>
    </source>
</evidence>
<dbReference type="Pfam" id="PF05345">
    <property type="entry name" value="He_PIG"/>
    <property type="match status" value="2"/>
</dbReference>
<keyword evidence="1" id="KW-0472">Membrane</keyword>
<dbReference type="InterPro" id="IPR013783">
    <property type="entry name" value="Ig-like_fold"/>
</dbReference>
<dbReference type="InterPro" id="IPR015919">
    <property type="entry name" value="Cadherin-like_sf"/>
</dbReference>
<dbReference type="Proteomes" id="UP000581206">
    <property type="component" value="Unassembled WGS sequence"/>
</dbReference>
<evidence type="ECO:0000313" key="4">
    <source>
        <dbReference type="Proteomes" id="UP000581206"/>
    </source>
</evidence>
<comment type="caution">
    <text evidence="3">The sequence shown here is derived from an EMBL/GenBank/DDBJ whole genome shotgun (WGS) entry which is preliminary data.</text>
</comment>
<organism evidence="3 4">
    <name type="scientific">Cellulomonas denverensis</name>
    <dbReference type="NCBI Taxonomy" id="264297"/>
    <lineage>
        <taxon>Bacteria</taxon>
        <taxon>Bacillati</taxon>
        <taxon>Actinomycetota</taxon>
        <taxon>Actinomycetes</taxon>
        <taxon>Micrococcales</taxon>
        <taxon>Cellulomonadaceae</taxon>
        <taxon>Cellulomonas</taxon>
    </lineage>
</organism>